<evidence type="ECO:0000256" key="1">
    <source>
        <dbReference type="SAM" id="MobiDB-lite"/>
    </source>
</evidence>
<dbReference type="InParanoid" id="A0A078AGV5"/>
<protein>
    <submittedName>
        <fullName evidence="2">Uncharacterized protein</fullName>
    </submittedName>
</protein>
<dbReference type="Proteomes" id="UP000039865">
    <property type="component" value="Unassembled WGS sequence"/>
</dbReference>
<reference evidence="2 3" key="1">
    <citation type="submission" date="2014-06" db="EMBL/GenBank/DDBJ databases">
        <authorList>
            <person name="Swart Estienne"/>
        </authorList>
    </citation>
    <scope>NUCLEOTIDE SEQUENCE [LARGE SCALE GENOMIC DNA]</scope>
    <source>
        <strain evidence="2 3">130c</strain>
    </source>
</reference>
<feature type="region of interest" description="Disordered" evidence="1">
    <location>
        <begin position="86"/>
        <end position="159"/>
    </location>
</feature>
<gene>
    <name evidence="2" type="primary">Contig1261.g1387</name>
    <name evidence="2" type="ORF">STYLEM_10466</name>
</gene>
<evidence type="ECO:0000313" key="2">
    <source>
        <dbReference type="EMBL" id="CDW81449.1"/>
    </source>
</evidence>
<feature type="compositionally biased region" description="Polar residues" evidence="1">
    <location>
        <begin position="146"/>
        <end position="159"/>
    </location>
</feature>
<proteinExistence type="predicted"/>
<accession>A0A078AGV5</accession>
<keyword evidence="3" id="KW-1185">Reference proteome</keyword>
<sequence length="159" mass="18631">MKHKKALVTNFQRRKIFNIEKIPHHHNDNIMKIENQSINKQQHCQKWQDSNQNNDSNYNQADYASVKSKILNANQKLKTKIKKIESYQPTQEDEFAESDISGSEEYKKRQVNSQKQKTFNESQNSISSYEESSSDLDSDSKDYDFQFTQSSNELNQTVG</sequence>
<dbReference type="AlphaFoldDB" id="A0A078AGV5"/>
<organism evidence="2 3">
    <name type="scientific">Stylonychia lemnae</name>
    <name type="common">Ciliate</name>
    <dbReference type="NCBI Taxonomy" id="5949"/>
    <lineage>
        <taxon>Eukaryota</taxon>
        <taxon>Sar</taxon>
        <taxon>Alveolata</taxon>
        <taxon>Ciliophora</taxon>
        <taxon>Intramacronucleata</taxon>
        <taxon>Spirotrichea</taxon>
        <taxon>Stichotrichia</taxon>
        <taxon>Sporadotrichida</taxon>
        <taxon>Oxytrichidae</taxon>
        <taxon>Stylonychinae</taxon>
        <taxon>Stylonychia</taxon>
    </lineage>
</organism>
<name>A0A078AGV5_STYLE</name>
<feature type="compositionally biased region" description="Low complexity" evidence="1">
    <location>
        <begin position="121"/>
        <end position="131"/>
    </location>
</feature>
<feature type="compositionally biased region" description="Polar residues" evidence="1">
    <location>
        <begin position="111"/>
        <end position="120"/>
    </location>
</feature>
<evidence type="ECO:0000313" key="3">
    <source>
        <dbReference type="Proteomes" id="UP000039865"/>
    </source>
</evidence>
<dbReference type="EMBL" id="CCKQ01009960">
    <property type="protein sequence ID" value="CDW81449.1"/>
    <property type="molecule type" value="Genomic_DNA"/>
</dbReference>